<dbReference type="EMBL" id="BRXW01000566">
    <property type="protein sequence ID" value="GMH66921.1"/>
    <property type="molecule type" value="Genomic_DNA"/>
</dbReference>
<feature type="compositionally biased region" description="Low complexity" evidence="2">
    <location>
        <begin position="311"/>
        <end position="324"/>
    </location>
</feature>
<sequence>MDQALDYSSDDEPPVSLTPLQHALRQAETTKLNLGTSTSGLSLTFLDGDLTRNILSASMQVIKQQSAKLREYEEIMRKFSSQDLAKLHRRMEVSENMIRNLAHNIQGYVDPDELGSPKGDSSTSFESAFSSAPEKHTRRSTISSSSSLTSSIDTQAHTSGGMALTPKRQVVQALPSNFLDDSSRKKKSLPLSPKIRTRARSVSGDFKPPDVAKEELPVLPQAETKEGEKVEGEEEEGREKGGLNESSGVPGLSPTNLSSPSPPSTADRTIRPLSSEGVGSLVGGGGGRLSTIEASPTGSEAAGLSPEGGKRTAVSTTASKKASSNIARRRFIKAGKAIQFTQNLKRVSMLKSRAPKEFSVVERMTRAEEQTTIMGKNFDALNSWKESIEVKISELKESDEKSNMMEMFQAFGRRLQSVEQGSKDSKAVEKSTEQVMAVVNKIQTTVNAKLENIESIDEELNMAKISAVQQRIVETTNSYHNLTKEMTTTKMPEGNDEMKALKILQYHSRIQGIRHRLTHLDSEHMLETDRFSALKTEVDIMEKREVHTSTAITEIFANIQDKINMCVKLNKDLWNQLTSIDNAAGNAWGKVARLISGGSVGAARSGPPGSDRLSIVDLSSRREDGGEEEEAKEGGGGGEEKMAMGGEEFDARVEQMIKHILEVQLANGDLASGGGAEGSAEKINENALKAVNEKLDMTQKMMEELVEENNLLKAQIGDKADAADIQSALRASRMAQSAIEGKADISALESIETFLHKCRKEVVKLRSSQEAGISSTRRILERKLKHVLKETVQLREEGGGGGNFIGTGPISMSPRGGVVEKGVTWKSDKSKFVPSQPAVSKGGGVVVTKGNFLMSMPGGTRGRRAMGEDPPRTGVYAPVSESLGKMFVDTTGKGGTGLVGSEEVKVGVAKGGGVKPSRIVKNRQGGEFWGDMEVQVPAKT</sequence>
<gene>
    <name evidence="3" type="ORF">TrLO_g8433</name>
</gene>
<reference evidence="4" key="1">
    <citation type="journal article" date="2023" name="Commun. Biol.">
        <title>Genome analysis of Parmales, the sister group of diatoms, reveals the evolutionary specialization of diatoms from phago-mixotrophs to photoautotrophs.</title>
        <authorList>
            <person name="Ban H."/>
            <person name="Sato S."/>
            <person name="Yoshikawa S."/>
            <person name="Yamada K."/>
            <person name="Nakamura Y."/>
            <person name="Ichinomiya M."/>
            <person name="Sato N."/>
            <person name="Blanc-Mathieu R."/>
            <person name="Endo H."/>
            <person name="Kuwata A."/>
            <person name="Ogata H."/>
        </authorList>
    </citation>
    <scope>NUCLEOTIDE SEQUENCE [LARGE SCALE GENOMIC DNA]</scope>
    <source>
        <strain evidence="4">NIES 3700</strain>
    </source>
</reference>
<evidence type="ECO:0000313" key="4">
    <source>
        <dbReference type="Proteomes" id="UP001165122"/>
    </source>
</evidence>
<feature type="region of interest" description="Disordered" evidence="2">
    <location>
        <begin position="619"/>
        <end position="642"/>
    </location>
</feature>
<evidence type="ECO:0000313" key="3">
    <source>
        <dbReference type="EMBL" id="GMH66921.1"/>
    </source>
</evidence>
<dbReference type="AlphaFoldDB" id="A0A9W7A6M8"/>
<proteinExistence type="predicted"/>
<dbReference type="OrthoDB" id="200181at2759"/>
<feature type="compositionally biased region" description="Low complexity" evidence="2">
    <location>
        <begin position="140"/>
        <end position="152"/>
    </location>
</feature>
<keyword evidence="4" id="KW-1185">Reference proteome</keyword>
<keyword evidence="1" id="KW-0175">Coiled coil</keyword>
<feature type="region of interest" description="Disordered" evidence="2">
    <location>
        <begin position="109"/>
        <end position="324"/>
    </location>
</feature>
<evidence type="ECO:0000256" key="1">
    <source>
        <dbReference type="SAM" id="Coils"/>
    </source>
</evidence>
<comment type="caution">
    <text evidence="3">The sequence shown here is derived from an EMBL/GenBank/DDBJ whole genome shotgun (WGS) entry which is preliminary data.</text>
</comment>
<feature type="coiled-coil region" evidence="1">
    <location>
        <begin position="688"/>
        <end position="715"/>
    </location>
</feature>
<feature type="coiled-coil region" evidence="1">
    <location>
        <begin position="62"/>
        <end position="104"/>
    </location>
</feature>
<name>A0A9W7A6M8_9STRA</name>
<accession>A0A9W7A6M8</accession>
<feature type="compositionally biased region" description="Basic and acidic residues" evidence="2">
    <location>
        <begin position="207"/>
        <end position="216"/>
    </location>
</feature>
<feature type="compositionally biased region" description="Low complexity" evidence="2">
    <location>
        <begin position="250"/>
        <end position="259"/>
    </location>
</feature>
<evidence type="ECO:0000256" key="2">
    <source>
        <dbReference type="SAM" id="MobiDB-lite"/>
    </source>
</evidence>
<organism evidence="3 4">
    <name type="scientific">Triparma laevis f. longispina</name>
    <dbReference type="NCBI Taxonomy" id="1714387"/>
    <lineage>
        <taxon>Eukaryota</taxon>
        <taxon>Sar</taxon>
        <taxon>Stramenopiles</taxon>
        <taxon>Ochrophyta</taxon>
        <taxon>Bolidophyceae</taxon>
        <taxon>Parmales</taxon>
        <taxon>Triparmaceae</taxon>
        <taxon>Triparma</taxon>
    </lineage>
</organism>
<dbReference type="Proteomes" id="UP001165122">
    <property type="component" value="Unassembled WGS sequence"/>
</dbReference>
<protein>
    <submittedName>
        <fullName evidence="3">Uncharacterized protein</fullName>
    </submittedName>
</protein>
<feature type="compositionally biased region" description="Low complexity" evidence="2">
    <location>
        <begin position="121"/>
        <end position="132"/>
    </location>
</feature>